<dbReference type="InterPro" id="IPR042099">
    <property type="entry name" value="ANL_N_sf"/>
</dbReference>
<dbReference type="GO" id="GO:0006637">
    <property type="term" value="P:acyl-CoA metabolic process"/>
    <property type="evidence" value="ECO:0007669"/>
    <property type="project" value="TreeGrafter"/>
</dbReference>
<dbReference type="PANTHER" id="PTHR43605:SF10">
    <property type="entry name" value="ACYL-COA SYNTHETASE MEDIUM CHAIN FAMILY MEMBER 3"/>
    <property type="match status" value="1"/>
</dbReference>
<reference evidence="6" key="1">
    <citation type="submission" date="2019-03" db="EMBL/GenBank/DDBJ databases">
        <title>Lake Tanganyika Metagenome-Assembled Genomes (MAGs).</title>
        <authorList>
            <person name="Tran P."/>
        </authorList>
    </citation>
    <scope>NUCLEOTIDE SEQUENCE</scope>
    <source>
        <strain evidence="6">K_DeepCast_65m_m2_066</strain>
    </source>
</reference>
<feature type="domain" description="AMP-binding enzyme C-terminal" evidence="5">
    <location>
        <begin position="77"/>
        <end position="155"/>
    </location>
</feature>
<keyword evidence="2" id="KW-0436">Ligase</keyword>
<dbReference type="GO" id="GO:0015645">
    <property type="term" value="F:fatty acid ligase activity"/>
    <property type="evidence" value="ECO:0007669"/>
    <property type="project" value="TreeGrafter"/>
</dbReference>
<dbReference type="SUPFAM" id="SSF56801">
    <property type="entry name" value="Acetyl-CoA synthetase-like"/>
    <property type="match status" value="1"/>
</dbReference>
<evidence type="ECO:0000256" key="1">
    <source>
        <dbReference type="ARBA" id="ARBA00006432"/>
    </source>
</evidence>
<dbReference type="InterPro" id="IPR025110">
    <property type="entry name" value="AMP-bd_C"/>
</dbReference>
<dbReference type="GO" id="GO:0006633">
    <property type="term" value="P:fatty acid biosynthetic process"/>
    <property type="evidence" value="ECO:0007669"/>
    <property type="project" value="TreeGrafter"/>
</dbReference>
<dbReference type="InterPro" id="IPR051087">
    <property type="entry name" value="Mitochondrial_ACSM"/>
</dbReference>
<dbReference type="Gene3D" id="3.40.50.12780">
    <property type="entry name" value="N-terminal domain of ligase-like"/>
    <property type="match status" value="1"/>
</dbReference>
<evidence type="ECO:0000256" key="3">
    <source>
        <dbReference type="ARBA" id="ARBA00022741"/>
    </source>
</evidence>
<evidence type="ECO:0000259" key="5">
    <source>
        <dbReference type="Pfam" id="PF13193"/>
    </source>
</evidence>
<accession>A0A937VZQ8</accession>
<dbReference type="Proteomes" id="UP000712673">
    <property type="component" value="Unassembled WGS sequence"/>
</dbReference>
<dbReference type="GO" id="GO:0005524">
    <property type="term" value="F:ATP binding"/>
    <property type="evidence" value="ECO:0007669"/>
    <property type="project" value="UniProtKB-KW"/>
</dbReference>
<gene>
    <name evidence="6" type="ORF">FJZ47_02600</name>
</gene>
<evidence type="ECO:0000256" key="4">
    <source>
        <dbReference type="ARBA" id="ARBA00022840"/>
    </source>
</evidence>
<keyword evidence="3" id="KW-0547">Nucleotide-binding</keyword>
<organism evidence="6 7">
    <name type="scientific">Tectimicrobiota bacterium</name>
    <dbReference type="NCBI Taxonomy" id="2528274"/>
    <lineage>
        <taxon>Bacteria</taxon>
        <taxon>Pseudomonadati</taxon>
        <taxon>Nitrospinota/Tectimicrobiota group</taxon>
        <taxon>Candidatus Tectimicrobiota</taxon>
    </lineage>
</organism>
<protein>
    <submittedName>
        <fullName evidence="6">AMP-binding protein</fullName>
    </submittedName>
</protein>
<dbReference type="Pfam" id="PF13193">
    <property type="entry name" value="AMP-binding_C"/>
    <property type="match status" value="1"/>
</dbReference>
<name>A0A937VZQ8_UNCTE</name>
<comment type="similarity">
    <text evidence="1">Belongs to the ATP-dependent AMP-binding enzyme family.</text>
</comment>
<dbReference type="Gene3D" id="3.30.300.30">
    <property type="match status" value="1"/>
</dbReference>
<evidence type="ECO:0000313" key="7">
    <source>
        <dbReference type="Proteomes" id="UP000712673"/>
    </source>
</evidence>
<evidence type="ECO:0000313" key="6">
    <source>
        <dbReference type="EMBL" id="MBM3222682.1"/>
    </source>
</evidence>
<keyword evidence="4" id="KW-0067">ATP-binding</keyword>
<dbReference type="InterPro" id="IPR045851">
    <property type="entry name" value="AMP-bd_C_sf"/>
</dbReference>
<sequence length="165" mass="18475">MQEAKQAYWAEQAEIQRPDPVMFLGYWNNPQATTEKFVGDWACTGDLARKDEEGYFWFVGRKDDLISSGGYRIGPGEIEDCLAGHAAVTVAAVVGSPDAVRGEIVKAFVQLREGQEPSPALARELAAYVRTRLSAHEYPREIEFIAELPMTTTGKVRRRRPRTSQ</sequence>
<proteinExistence type="inferred from homology"/>
<dbReference type="EMBL" id="VGLS01000043">
    <property type="protein sequence ID" value="MBM3222682.1"/>
    <property type="molecule type" value="Genomic_DNA"/>
</dbReference>
<evidence type="ECO:0000256" key="2">
    <source>
        <dbReference type="ARBA" id="ARBA00022598"/>
    </source>
</evidence>
<dbReference type="AlphaFoldDB" id="A0A937VZQ8"/>
<dbReference type="PANTHER" id="PTHR43605">
    <property type="entry name" value="ACYL-COENZYME A SYNTHETASE"/>
    <property type="match status" value="1"/>
</dbReference>
<comment type="caution">
    <text evidence="6">The sequence shown here is derived from an EMBL/GenBank/DDBJ whole genome shotgun (WGS) entry which is preliminary data.</text>
</comment>
<dbReference type="GO" id="GO:0004321">
    <property type="term" value="F:fatty-acyl-CoA synthase activity"/>
    <property type="evidence" value="ECO:0007669"/>
    <property type="project" value="TreeGrafter"/>
</dbReference>